<dbReference type="NCBIfam" id="TIGR03605">
    <property type="entry name" value="antibiot_sagB"/>
    <property type="match status" value="1"/>
</dbReference>
<sequence>MNSDFSRLFHSSSKDHAKGHPPIPFEEWPDEWKTIYYKSYPRLPKIDLANISLRADFFDLIKQRRSRRDFNREPIMLHELSVLLKHSCGENGIRDNQPLRAQPSAGGRFPIEIYPLIFRPSKDIIAGLYHYNVKTHQLDILEQREFTDAEIDSYFTYPWVKNASVVLLMSAVFWRTQNKYGERGYRYIFIESGHIGQNVYLTTNVLGLKCCALVGTRDESLERLLNIDGVNESLIYTLAIGH</sequence>
<reference evidence="2" key="1">
    <citation type="submission" date="2020-07" db="EMBL/GenBank/DDBJ databases">
        <title>Huge and variable diversity of episymbiotic CPR bacteria and DPANN archaea in groundwater ecosystems.</title>
        <authorList>
            <person name="He C.Y."/>
            <person name="Keren R."/>
            <person name="Whittaker M."/>
            <person name="Farag I.F."/>
            <person name="Doudna J."/>
            <person name="Cate J.H.D."/>
            <person name="Banfield J.F."/>
        </authorList>
    </citation>
    <scope>NUCLEOTIDE SEQUENCE</scope>
    <source>
        <strain evidence="2">NC_groundwater_972_Pr1_S-0.2um_49_27</strain>
    </source>
</reference>
<dbReference type="EMBL" id="JACQCQ010000009">
    <property type="protein sequence ID" value="MBI3627633.1"/>
    <property type="molecule type" value="Genomic_DNA"/>
</dbReference>
<evidence type="ECO:0000313" key="3">
    <source>
        <dbReference type="Proteomes" id="UP000808388"/>
    </source>
</evidence>
<dbReference type="GO" id="GO:0016491">
    <property type="term" value="F:oxidoreductase activity"/>
    <property type="evidence" value="ECO:0007669"/>
    <property type="project" value="InterPro"/>
</dbReference>
<accession>A0A9D6LQ81</accession>
<gene>
    <name evidence="2" type="ORF">HY220_02715</name>
</gene>
<dbReference type="InterPro" id="IPR020051">
    <property type="entry name" value="SagB-type_dehydrogenase"/>
</dbReference>
<proteinExistence type="predicted"/>
<dbReference type="Proteomes" id="UP000808388">
    <property type="component" value="Unassembled WGS sequence"/>
</dbReference>
<dbReference type="InterPro" id="IPR000415">
    <property type="entry name" value="Nitroreductase-like"/>
</dbReference>
<dbReference type="SUPFAM" id="SSF55469">
    <property type="entry name" value="FMN-dependent nitroreductase-like"/>
    <property type="match status" value="1"/>
</dbReference>
<evidence type="ECO:0000313" key="2">
    <source>
        <dbReference type="EMBL" id="MBI3627633.1"/>
    </source>
</evidence>
<dbReference type="CDD" id="cd02142">
    <property type="entry name" value="McbC_SagB-like_oxidoreductase"/>
    <property type="match status" value="1"/>
</dbReference>
<dbReference type="PANTHER" id="PTHR43745">
    <property type="entry name" value="NITROREDUCTASE MJ1384-RELATED"/>
    <property type="match status" value="1"/>
</dbReference>
<dbReference type="AlphaFoldDB" id="A0A9D6LQ81"/>
<dbReference type="Gene3D" id="3.40.109.10">
    <property type="entry name" value="NADH Oxidase"/>
    <property type="match status" value="1"/>
</dbReference>
<dbReference type="PANTHER" id="PTHR43745:SF2">
    <property type="entry name" value="NITROREDUCTASE MJ1384-RELATED"/>
    <property type="match status" value="1"/>
</dbReference>
<name>A0A9D6LQ81_9BACT</name>
<dbReference type="InterPro" id="IPR029479">
    <property type="entry name" value="Nitroreductase"/>
</dbReference>
<dbReference type="InterPro" id="IPR052544">
    <property type="entry name" value="Bacteriocin_Proc_Enz"/>
</dbReference>
<dbReference type="Pfam" id="PF00881">
    <property type="entry name" value="Nitroreductase"/>
    <property type="match status" value="1"/>
</dbReference>
<evidence type="ECO:0000259" key="1">
    <source>
        <dbReference type="Pfam" id="PF00881"/>
    </source>
</evidence>
<feature type="domain" description="Nitroreductase" evidence="1">
    <location>
        <begin position="61"/>
        <end position="242"/>
    </location>
</feature>
<organism evidence="2 3">
    <name type="scientific">Candidatus Sungiibacteriota bacterium</name>
    <dbReference type="NCBI Taxonomy" id="2750080"/>
    <lineage>
        <taxon>Bacteria</taxon>
        <taxon>Candidatus Sungiibacteriota</taxon>
    </lineage>
</organism>
<comment type="caution">
    <text evidence="2">The sequence shown here is derived from an EMBL/GenBank/DDBJ whole genome shotgun (WGS) entry which is preliminary data.</text>
</comment>
<protein>
    <submittedName>
        <fullName evidence="2">SagB/ThcOx family dehydrogenase</fullName>
    </submittedName>
</protein>